<accession>A0ABR1HIV2</accession>
<organism evidence="2 3">
    <name type="scientific">Neonectria magnoliae</name>
    <dbReference type="NCBI Taxonomy" id="2732573"/>
    <lineage>
        <taxon>Eukaryota</taxon>
        <taxon>Fungi</taxon>
        <taxon>Dikarya</taxon>
        <taxon>Ascomycota</taxon>
        <taxon>Pezizomycotina</taxon>
        <taxon>Sordariomycetes</taxon>
        <taxon>Hypocreomycetidae</taxon>
        <taxon>Hypocreales</taxon>
        <taxon>Nectriaceae</taxon>
        <taxon>Neonectria</taxon>
    </lineage>
</organism>
<evidence type="ECO:0000313" key="3">
    <source>
        <dbReference type="Proteomes" id="UP001498421"/>
    </source>
</evidence>
<sequence>MSSFAILTEVKAQPTLVPPARQDSAVTEPKRNGVQQPKNIRPRGKDHAITADTEARCLFEKLGHENTPLLPLAVSRRLIQNSAAEVMAEHQLLALQSFVTLLDAQYATSSVDHAGKPARWALVNTVIALALRVKTAPGSEAKLSDIPRAYYRNATTVIPDLILQDSSLLLIQALLTMAIFS</sequence>
<gene>
    <name evidence="2" type="ORF">QQZ08_010112</name>
</gene>
<comment type="caution">
    <text evidence="2">The sequence shown here is derived from an EMBL/GenBank/DDBJ whole genome shotgun (WGS) entry which is preliminary data.</text>
</comment>
<dbReference type="Proteomes" id="UP001498421">
    <property type="component" value="Unassembled WGS sequence"/>
</dbReference>
<evidence type="ECO:0000313" key="2">
    <source>
        <dbReference type="EMBL" id="KAK7421108.1"/>
    </source>
</evidence>
<feature type="region of interest" description="Disordered" evidence="1">
    <location>
        <begin position="17"/>
        <end position="46"/>
    </location>
</feature>
<dbReference type="EMBL" id="JAZAVK010000125">
    <property type="protein sequence ID" value="KAK7421108.1"/>
    <property type="molecule type" value="Genomic_DNA"/>
</dbReference>
<keyword evidence="3" id="KW-1185">Reference proteome</keyword>
<reference evidence="2 3" key="1">
    <citation type="journal article" date="2025" name="Microbiol. Resour. Announc.">
        <title>Draft genome sequences for Neonectria magnoliae and Neonectria punicea, canker pathogens of Liriodendron tulipifera and Acer saccharum in West Virginia.</title>
        <authorList>
            <person name="Petronek H.M."/>
            <person name="Kasson M.T."/>
            <person name="Metheny A.M."/>
            <person name="Stauder C.M."/>
            <person name="Lovett B."/>
            <person name="Lynch S.C."/>
            <person name="Garnas J.R."/>
            <person name="Kasson L.R."/>
            <person name="Stajich J.E."/>
        </authorList>
    </citation>
    <scope>NUCLEOTIDE SEQUENCE [LARGE SCALE GENOMIC DNA]</scope>
    <source>
        <strain evidence="2 3">NRRL 64651</strain>
    </source>
</reference>
<proteinExistence type="predicted"/>
<name>A0ABR1HIV2_9HYPO</name>
<evidence type="ECO:0000256" key="1">
    <source>
        <dbReference type="SAM" id="MobiDB-lite"/>
    </source>
</evidence>
<dbReference type="CDD" id="cd12148">
    <property type="entry name" value="fungal_TF_MHR"/>
    <property type="match status" value="1"/>
</dbReference>
<protein>
    <submittedName>
        <fullName evidence="2">Uncharacterized protein</fullName>
    </submittedName>
</protein>